<dbReference type="AlphaFoldDB" id="A0A0S2IUV8"/>
<reference evidence="1 2" key="1">
    <citation type="journal article" date="2015" name="PLoS Negl. Trop. Dis.">
        <title>Distribution of Plasmids in Distinct Leptospira Pathogenic Species.</title>
        <authorList>
            <person name="Wang Y."/>
            <person name="Zhuang X."/>
            <person name="Zhong Y."/>
            <person name="Zhang C."/>
            <person name="Zhang Y."/>
            <person name="Zeng L."/>
            <person name="Zhu Y."/>
            <person name="He P."/>
            <person name="Dong K."/>
            <person name="Pal U."/>
            <person name="Guo X."/>
            <person name="Qin J."/>
        </authorList>
    </citation>
    <scope>NUCLEOTIDE SEQUENCE [LARGE SCALE GENOMIC DNA]</scope>
    <source>
        <strain evidence="1 2">56604</strain>
    </source>
</reference>
<protein>
    <submittedName>
        <fullName evidence="1">Uncharacterized protein</fullName>
    </submittedName>
</protein>
<accession>A0A0S2IUV8</accession>
<sequence length="43" mass="5240">MWTTGSYSKKSKWIPSSECDIEFVNVTMRYEINSKIRIYKKYK</sequence>
<evidence type="ECO:0000313" key="1">
    <source>
        <dbReference type="EMBL" id="ALO27425.1"/>
    </source>
</evidence>
<proteinExistence type="predicted"/>
<evidence type="ECO:0000313" key="2">
    <source>
        <dbReference type="Proteomes" id="UP000058857"/>
    </source>
</evidence>
<dbReference type="PATRIC" id="fig|280505.15.peg.3145"/>
<organism evidence="1">
    <name type="scientific">Leptospira borgpetersenii serovar Ballum</name>
    <dbReference type="NCBI Taxonomy" id="280505"/>
    <lineage>
        <taxon>Bacteria</taxon>
        <taxon>Pseudomonadati</taxon>
        <taxon>Spirochaetota</taxon>
        <taxon>Spirochaetia</taxon>
        <taxon>Leptospirales</taxon>
        <taxon>Leptospiraceae</taxon>
        <taxon>Leptospira</taxon>
    </lineage>
</organism>
<dbReference type="EMBL" id="CP012029">
    <property type="protein sequence ID" value="ALO27425.1"/>
    <property type="molecule type" value="Genomic_DNA"/>
</dbReference>
<name>A0A0S2IUV8_LEPBO</name>
<dbReference type="Proteomes" id="UP000058857">
    <property type="component" value="Chromosome 1"/>
</dbReference>
<gene>
    <name evidence="1" type="ORF">LBBP_03225</name>
</gene>